<dbReference type="Pfam" id="PF13489">
    <property type="entry name" value="Methyltransf_23"/>
    <property type="match status" value="1"/>
</dbReference>
<dbReference type="AlphaFoldDB" id="A0ABD5VHN3"/>
<name>A0ABD5VHN3_9EURY</name>
<evidence type="ECO:0000313" key="3">
    <source>
        <dbReference type="EMBL" id="MFC6955045.1"/>
    </source>
</evidence>
<dbReference type="InterPro" id="IPR058470">
    <property type="entry name" value="DUF8157_N"/>
</dbReference>
<dbReference type="Pfam" id="PF26487">
    <property type="entry name" value="DUF8157_C"/>
    <property type="match status" value="1"/>
</dbReference>
<proteinExistence type="predicted"/>
<dbReference type="SUPFAM" id="SSF53335">
    <property type="entry name" value="S-adenosyl-L-methionine-dependent methyltransferases"/>
    <property type="match status" value="1"/>
</dbReference>
<feature type="domain" description="DUF8157" evidence="2">
    <location>
        <begin position="380"/>
        <end position="473"/>
    </location>
</feature>
<protein>
    <submittedName>
        <fullName evidence="3">Small ribosomal subunit Rsm22 family protein</fullName>
    </submittedName>
</protein>
<dbReference type="Proteomes" id="UP001596395">
    <property type="component" value="Unassembled WGS sequence"/>
</dbReference>
<keyword evidence="4" id="KW-1185">Reference proteome</keyword>
<evidence type="ECO:0000313" key="4">
    <source>
        <dbReference type="Proteomes" id="UP001596395"/>
    </source>
</evidence>
<dbReference type="Pfam" id="PF26486">
    <property type="entry name" value="DUF8157"/>
    <property type="match status" value="1"/>
</dbReference>
<dbReference type="RefSeq" id="WP_336351987.1">
    <property type="nucleotide sequence ID" value="NZ_JAZAQL010000005.1"/>
</dbReference>
<dbReference type="InterPro" id="IPR029063">
    <property type="entry name" value="SAM-dependent_MTases_sf"/>
</dbReference>
<comment type="caution">
    <text evidence="3">The sequence shown here is derived from an EMBL/GenBank/DDBJ whole genome shotgun (WGS) entry which is preliminary data.</text>
</comment>
<dbReference type="InterPro" id="IPR058959">
    <property type="entry name" value="DUF8157_C"/>
</dbReference>
<accession>A0ABD5VHN3</accession>
<evidence type="ECO:0000259" key="1">
    <source>
        <dbReference type="Pfam" id="PF26486"/>
    </source>
</evidence>
<sequence length="478" mass="53436">MTDRDAIRNNAKYLQNVRPIDPEEICEYVDGHPHPAVVKRILHEEAVDLGLVQQADGTFVPVNENPIEYRRVDVDKFPVGYARTFEDELVAAYGPDWHRGDSGDALRETIRRMKDDYYHQRDVTYDQQAALAYGCYHLPDFYAAIQYVLADLTEKNLLGRDLRVLDVGAGVGGPALGLHDFLPNDALVDYHALEPSANADVLESMLDETGDNFHTTVHRDRAEDFDPRADADQAWDLVVFANVLNELADPETVLETYTNAVADDGALLALAPADQNTATGLRTAERAVVESTNATVYSPTVRLWPGHEPTDRGWTFDVKHDLDVPDFQRRLDDATPESDAEHAPGEFVNVDVQYAYSILRRDTTRRLDVTATTNKYARMAETETHVPNRIKAIAVKLSHDLTDHDDANPLYKVGDGSEAIDHYAVLTNETALNDDLRRADYGDLLTFDGALALWNDDEEAYNLVVDEHTTVDHAPAPL</sequence>
<dbReference type="EMBL" id="JBHSXN010000005">
    <property type="protein sequence ID" value="MFC6955045.1"/>
    <property type="molecule type" value="Genomic_DNA"/>
</dbReference>
<feature type="domain" description="DUF8157" evidence="1">
    <location>
        <begin position="4"/>
        <end position="54"/>
    </location>
</feature>
<dbReference type="Gene3D" id="3.40.50.150">
    <property type="entry name" value="Vaccinia Virus protein VP39"/>
    <property type="match status" value="1"/>
</dbReference>
<reference evidence="3 4" key="1">
    <citation type="journal article" date="2019" name="Int. J. Syst. Evol. Microbiol.">
        <title>The Global Catalogue of Microorganisms (GCM) 10K type strain sequencing project: providing services to taxonomists for standard genome sequencing and annotation.</title>
        <authorList>
            <consortium name="The Broad Institute Genomics Platform"/>
            <consortium name="The Broad Institute Genome Sequencing Center for Infectious Disease"/>
            <person name="Wu L."/>
            <person name="Ma J."/>
        </authorList>
    </citation>
    <scope>NUCLEOTIDE SEQUENCE [LARGE SCALE GENOMIC DNA]</scope>
    <source>
        <strain evidence="3 4">GX26</strain>
    </source>
</reference>
<organism evidence="3 4">
    <name type="scientific">Halorubellus litoreus</name>
    <dbReference type="NCBI Taxonomy" id="755308"/>
    <lineage>
        <taxon>Archaea</taxon>
        <taxon>Methanobacteriati</taxon>
        <taxon>Methanobacteriota</taxon>
        <taxon>Stenosarchaea group</taxon>
        <taxon>Halobacteria</taxon>
        <taxon>Halobacteriales</taxon>
        <taxon>Halorubellaceae</taxon>
        <taxon>Halorubellus</taxon>
    </lineage>
</organism>
<gene>
    <name evidence="3" type="ORF">ACFQGB_19455</name>
</gene>
<evidence type="ECO:0000259" key="2">
    <source>
        <dbReference type="Pfam" id="PF26487"/>
    </source>
</evidence>